<evidence type="ECO:0000313" key="2">
    <source>
        <dbReference type="Proteomes" id="UP000258501"/>
    </source>
</evidence>
<keyword evidence="2" id="KW-1185">Reference proteome</keyword>
<reference evidence="1 2" key="1">
    <citation type="submission" date="2013-02" db="EMBL/GenBank/DDBJ databases">
        <authorList>
            <person name="Lukaszewicz M."/>
            <person name="Biegalska A."/>
            <person name="Krasowska A."/>
        </authorList>
    </citation>
    <scope>NUCLEOTIDE SEQUENCE [LARGE SCALE GENOMIC DNA]</scope>
</reference>
<accession>R4JK86</accession>
<evidence type="ECO:0000313" key="1">
    <source>
        <dbReference type="EMBL" id="AGK86924.1"/>
    </source>
</evidence>
<name>R4JK86_9CAUD</name>
<dbReference type="EMBL" id="KC699836">
    <property type="protein sequence ID" value="AGK86924.1"/>
    <property type="molecule type" value="Genomic_DNA"/>
</dbReference>
<organism evidence="1 2">
    <name type="scientific">Bacillus phage SIOphi</name>
    <dbReference type="NCBI Taxonomy" id="1285382"/>
    <lineage>
        <taxon>Viruses</taxon>
        <taxon>Duplodnaviria</taxon>
        <taxon>Heunggongvirae</taxon>
        <taxon>Uroviricota</taxon>
        <taxon>Caudoviricetes</taxon>
        <taxon>Herelleviridae</taxon>
        <taxon>Bastillevirinae</taxon>
        <taxon>Siophivirus</taxon>
        <taxon>Siophivirus SIOphi</taxon>
    </lineage>
</organism>
<sequence>MLQKFDVPAVRTMGYYIVKREWTRDTSESISILMDNNEFITRDSREVARCLEHYKDPLCKLGFDYYSEFSFRIAHSKYDVDAQYYIGICESKPEYEVLVNFKPVLEFAGKVYELPETKYDYTEVDLTY</sequence>
<protein>
    <submittedName>
        <fullName evidence="1">Uncharacterized protein</fullName>
    </submittedName>
</protein>
<dbReference type="Proteomes" id="UP000258501">
    <property type="component" value="Segment"/>
</dbReference>
<proteinExistence type="predicted"/>
<gene>
    <name evidence="1" type="ORF">SIOphi_00580</name>
</gene>